<keyword evidence="9" id="KW-0479">Metal-binding</keyword>
<dbReference type="InterPro" id="IPR036163">
    <property type="entry name" value="HMA_dom_sf"/>
</dbReference>
<keyword evidence="7" id="KW-0997">Cell inner membrane</keyword>
<dbReference type="RefSeq" id="WP_072837269.1">
    <property type="nucleotide sequence ID" value="NZ_FQUU01000034.1"/>
</dbReference>
<evidence type="ECO:0000256" key="2">
    <source>
        <dbReference type="ARBA" id="ARBA00008224"/>
    </source>
</evidence>
<evidence type="ECO:0000256" key="13">
    <source>
        <dbReference type="ARBA" id="ARBA00030934"/>
    </source>
</evidence>
<evidence type="ECO:0000313" key="17">
    <source>
        <dbReference type="EMBL" id="SHG03658.1"/>
    </source>
</evidence>
<evidence type="ECO:0000256" key="5">
    <source>
        <dbReference type="ARBA" id="ARBA00022466"/>
    </source>
</evidence>
<evidence type="ECO:0000256" key="6">
    <source>
        <dbReference type="ARBA" id="ARBA00022475"/>
    </source>
</evidence>
<reference evidence="17 18" key="1">
    <citation type="submission" date="2016-11" db="EMBL/GenBank/DDBJ databases">
        <authorList>
            <person name="Jaros S."/>
            <person name="Januszkiewicz K."/>
            <person name="Wedrychowicz H."/>
        </authorList>
    </citation>
    <scope>NUCLEOTIDE SEQUENCE [LARGE SCALE GENOMIC DNA]</scope>
    <source>
        <strain evidence="17 18">DSM 18119</strain>
    </source>
</reference>
<evidence type="ECO:0000256" key="10">
    <source>
        <dbReference type="ARBA" id="ARBA00022914"/>
    </source>
</evidence>
<feature type="transmembrane region" description="Helical" evidence="15">
    <location>
        <begin position="49"/>
        <end position="66"/>
    </location>
</feature>
<keyword evidence="12 15" id="KW-0472">Membrane</keyword>
<keyword evidence="8 15" id="KW-0812">Transmembrane</keyword>
<dbReference type="GO" id="GO:0005886">
    <property type="term" value="C:plasma membrane"/>
    <property type="evidence" value="ECO:0007669"/>
    <property type="project" value="UniProtKB-SubCell"/>
</dbReference>
<evidence type="ECO:0000259" key="16">
    <source>
        <dbReference type="PROSITE" id="PS50846"/>
    </source>
</evidence>
<evidence type="ECO:0000256" key="15">
    <source>
        <dbReference type="SAM" id="Phobius"/>
    </source>
</evidence>
<dbReference type="GO" id="GO:0015097">
    <property type="term" value="F:mercury ion transmembrane transporter activity"/>
    <property type="evidence" value="ECO:0007669"/>
    <property type="project" value="InterPro"/>
</dbReference>
<feature type="domain" description="HMA" evidence="16">
    <location>
        <begin position="132"/>
        <end position="198"/>
    </location>
</feature>
<evidence type="ECO:0000256" key="1">
    <source>
        <dbReference type="ARBA" id="ARBA00004429"/>
    </source>
</evidence>
<dbReference type="EMBL" id="FQUU01000034">
    <property type="protein sequence ID" value="SHG03658.1"/>
    <property type="molecule type" value="Genomic_DNA"/>
</dbReference>
<dbReference type="Pfam" id="PF00403">
    <property type="entry name" value="HMA"/>
    <property type="match status" value="1"/>
</dbReference>
<keyword evidence="18" id="KW-1185">Reference proteome</keyword>
<evidence type="ECO:0000256" key="14">
    <source>
        <dbReference type="ARBA" id="ARBA00045720"/>
    </source>
</evidence>
<dbReference type="STRING" id="1121884.SAMN02745131_04162"/>
<sequence>MITRTKKNNSLLAGLLTATAASLCCITPVLAFIGGASGLASSFSWIEPFRPYLIGLTVLVFAFAWFQKLKPQKHAECNCDTDNKPSFLQSKTFLSIVTVLAGLLIAFPYYAQAFYTKAHQPQVVATNRDDIKQAEFKIKGMTCAGCTEHVNSEIAKLKGIIEYQTSYERAMSIVKFDQGRTSIDSIVKAINNTGYKVIAQAVTNN</sequence>
<name>A0A1M5GIX2_9BACT</name>
<dbReference type="FunFam" id="3.30.70.100:FF:000001">
    <property type="entry name" value="ATPase copper transporting beta"/>
    <property type="match status" value="1"/>
</dbReference>
<gene>
    <name evidence="17" type="ORF">SAMN02745131_04162</name>
</gene>
<proteinExistence type="inferred from homology"/>
<dbReference type="PROSITE" id="PS50846">
    <property type="entry name" value="HMA_2"/>
    <property type="match status" value="1"/>
</dbReference>
<keyword evidence="10" id="KW-0476">Mercury</keyword>
<dbReference type="CDD" id="cd00371">
    <property type="entry name" value="HMA"/>
    <property type="match status" value="1"/>
</dbReference>
<evidence type="ECO:0000256" key="3">
    <source>
        <dbReference type="ARBA" id="ARBA00017053"/>
    </source>
</evidence>
<dbReference type="Gene3D" id="1.10.287.910">
    <property type="entry name" value="bacterial mercury transporter, merf"/>
    <property type="match status" value="1"/>
</dbReference>
<organism evidence="17 18">
    <name type="scientific">Flavisolibacter ginsengisoli DSM 18119</name>
    <dbReference type="NCBI Taxonomy" id="1121884"/>
    <lineage>
        <taxon>Bacteria</taxon>
        <taxon>Pseudomonadati</taxon>
        <taxon>Bacteroidota</taxon>
        <taxon>Chitinophagia</taxon>
        <taxon>Chitinophagales</taxon>
        <taxon>Chitinophagaceae</taxon>
        <taxon>Flavisolibacter</taxon>
    </lineage>
</organism>
<dbReference type="AlphaFoldDB" id="A0A1M5GIX2"/>
<dbReference type="SUPFAM" id="SSF55008">
    <property type="entry name" value="HMA, heavy metal-associated domain"/>
    <property type="match status" value="1"/>
</dbReference>
<comment type="subcellular location">
    <subcellularLocation>
        <location evidence="1">Cell inner membrane</location>
        <topology evidence="1">Multi-pass membrane protein</topology>
    </subcellularLocation>
</comment>
<dbReference type="OrthoDB" id="1493145at2"/>
<keyword evidence="4" id="KW-0813">Transport</keyword>
<dbReference type="InterPro" id="IPR006121">
    <property type="entry name" value="HMA_dom"/>
</dbReference>
<protein>
    <recommendedName>
        <fullName evidence="3">Mercuric transport protein MerT</fullName>
    </recommendedName>
    <alternativeName>
        <fullName evidence="13">Mercury ion transport protein</fullName>
    </alternativeName>
</protein>
<feature type="transmembrane region" description="Helical" evidence="15">
    <location>
        <begin position="93"/>
        <end position="111"/>
    </location>
</feature>
<keyword evidence="6" id="KW-1003">Cell membrane</keyword>
<comment type="function">
    <text evidence="14">Involved in mercury resistance. Probably transfers a mercuric ion from the periplasmic Hg(2+)-binding protein MerP to the cytoplasmic mercuric reductase MerA.</text>
</comment>
<evidence type="ECO:0000256" key="4">
    <source>
        <dbReference type="ARBA" id="ARBA00022448"/>
    </source>
</evidence>
<dbReference type="GO" id="GO:0046872">
    <property type="term" value="F:metal ion binding"/>
    <property type="evidence" value="ECO:0007669"/>
    <property type="project" value="UniProtKB-KW"/>
</dbReference>
<accession>A0A1M5GIX2</accession>
<comment type="similarity">
    <text evidence="2">Belongs to the MerT family.</text>
</comment>
<evidence type="ECO:0000256" key="8">
    <source>
        <dbReference type="ARBA" id="ARBA00022692"/>
    </source>
</evidence>
<dbReference type="NCBIfam" id="NF033556">
    <property type="entry name" value="MerTP_fusion"/>
    <property type="match status" value="1"/>
</dbReference>
<dbReference type="Pfam" id="PF02411">
    <property type="entry name" value="MerT"/>
    <property type="match status" value="1"/>
</dbReference>
<evidence type="ECO:0000313" key="18">
    <source>
        <dbReference type="Proteomes" id="UP000184048"/>
    </source>
</evidence>
<evidence type="ECO:0000256" key="11">
    <source>
        <dbReference type="ARBA" id="ARBA00022989"/>
    </source>
</evidence>
<evidence type="ECO:0000256" key="9">
    <source>
        <dbReference type="ARBA" id="ARBA00022723"/>
    </source>
</evidence>
<evidence type="ECO:0000256" key="7">
    <source>
        <dbReference type="ARBA" id="ARBA00022519"/>
    </source>
</evidence>
<dbReference type="Gene3D" id="3.30.70.100">
    <property type="match status" value="1"/>
</dbReference>
<dbReference type="Proteomes" id="UP000184048">
    <property type="component" value="Unassembled WGS sequence"/>
</dbReference>
<keyword evidence="11 15" id="KW-1133">Transmembrane helix</keyword>
<keyword evidence="5" id="KW-0475">Mercuric resistance</keyword>
<evidence type="ECO:0000256" key="12">
    <source>
        <dbReference type="ARBA" id="ARBA00023136"/>
    </source>
</evidence>
<dbReference type="InterPro" id="IPR003457">
    <property type="entry name" value="Transprt_MerT"/>
</dbReference>